<dbReference type="SMART" id="SM00360">
    <property type="entry name" value="RRM"/>
    <property type="match status" value="2"/>
</dbReference>
<dbReference type="PANTHER" id="PTHR48030:SF3">
    <property type="entry name" value="SPLICING FACTOR 3B SUBUNIT 4"/>
    <property type="match status" value="1"/>
</dbReference>
<evidence type="ECO:0000256" key="5">
    <source>
        <dbReference type="ARBA" id="ARBA00023242"/>
    </source>
</evidence>
<keyword evidence="4 6" id="KW-0694">RNA-binding</keyword>
<feature type="domain" description="RRM" evidence="8">
    <location>
        <begin position="13"/>
        <end position="91"/>
    </location>
</feature>
<keyword evidence="3" id="KW-0677">Repeat</keyword>
<organism evidence="9 10">
    <name type="scientific">Durusdinium trenchii</name>
    <dbReference type="NCBI Taxonomy" id="1381693"/>
    <lineage>
        <taxon>Eukaryota</taxon>
        <taxon>Sar</taxon>
        <taxon>Alveolata</taxon>
        <taxon>Dinophyceae</taxon>
        <taxon>Suessiales</taxon>
        <taxon>Symbiodiniaceae</taxon>
        <taxon>Durusdinium</taxon>
    </lineage>
</organism>
<evidence type="ECO:0000256" key="3">
    <source>
        <dbReference type="ARBA" id="ARBA00022737"/>
    </source>
</evidence>
<feature type="region of interest" description="Disordered" evidence="7">
    <location>
        <begin position="180"/>
        <end position="214"/>
    </location>
</feature>
<dbReference type="Pfam" id="PF00076">
    <property type="entry name" value="RRM_1"/>
    <property type="match status" value="2"/>
</dbReference>
<dbReference type="Proteomes" id="UP001642464">
    <property type="component" value="Unassembled WGS sequence"/>
</dbReference>
<dbReference type="CDD" id="cd12334">
    <property type="entry name" value="RRM1_SF3B4"/>
    <property type="match status" value="1"/>
</dbReference>
<dbReference type="Gene3D" id="3.30.70.330">
    <property type="match status" value="2"/>
</dbReference>
<dbReference type="SUPFAM" id="SSF54928">
    <property type="entry name" value="RNA-binding domain, RBD"/>
    <property type="match status" value="1"/>
</dbReference>
<name>A0ABP0RD72_9DINO</name>
<comment type="caution">
    <text evidence="9">The sequence shown here is derived from an EMBL/GenBank/DDBJ whole genome shotgun (WGS) entry which is preliminary data.</text>
</comment>
<dbReference type="InterPro" id="IPR035979">
    <property type="entry name" value="RBD_domain_sf"/>
</dbReference>
<feature type="compositionally biased region" description="Basic and acidic residues" evidence="7">
    <location>
        <begin position="180"/>
        <end position="190"/>
    </location>
</feature>
<feature type="compositionally biased region" description="Basic and acidic residues" evidence="7">
    <location>
        <begin position="199"/>
        <end position="208"/>
    </location>
</feature>
<dbReference type="CDD" id="cd12335">
    <property type="entry name" value="RRM2_SF3B4"/>
    <property type="match status" value="1"/>
</dbReference>
<proteinExistence type="inferred from homology"/>
<keyword evidence="10" id="KW-1185">Reference proteome</keyword>
<dbReference type="InterPro" id="IPR034158">
    <property type="entry name" value="SF3B4_RRM1"/>
</dbReference>
<evidence type="ECO:0000256" key="2">
    <source>
        <dbReference type="ARBA" id="ARBA00008363"/>
    </source>
</evidence>
<evidence type="ECO:0000256" key="6">
    <source>
        <dbReference type="PROSITE-ProRule" id="PRU00176"/>
    </source>
</evidence>
<dbReference type="InterPro" id="IPR034159">
    <property type="entry name" value="SF3B4_RRM2"/>
</dbReference>
<evidence type="ECO:0000313" key="10">
    <source>
        <dbReference type="Proteomes" id="UP001642464"/>
    </source>
</evidence>
<gene>
    <name evidence="9" type="ORF">SCF082_LOCUS46166</name>
</gene>
<dbReference type="EMBL" id="CAXAMM010041299">
    <property type="protein sequence ID" value="CAK9098532.1"/>
    <property type="molecule type" value="Genomic_DNA"/>
</dbReference>
<dbReference type="InterPro" id="IPR052084">
    <property type="entry name" value="SF3B4_spliceosome_assoc"/>
</dbReference>
<evidence type="ECO:0000256" key="1">
    <source>
        <dbReference type="ARBA" id="ARBA00004123"/>
    </source>
</evidence>
<evidence type="ECO:0000256" key="7">
    <source>
        <dbReference type="SAM" id="MobiDB-lite"/>
    </source>
</evidence>
<dbReference type="InterPro" id="IPR012677">
    <property type="entry name" value="Nucleotide-bd_a/b_plait_sf"/>
</dbReference>
<comment type="similarity">
    <text evidence="2">Belongs to the SF3B4 family.</text>
</comment>
<accession>A0ABP0RD72</accession>
<reference evidence="9 10" key="1">
    <citation type="submission" date="2024-02" db="EMBL/GenBank/DDBJ databases">
        <authorList>
            <person name="Chen Y."/>
            <person name="Shah S."/>
            <person name="Dougan E. K."/>
            <person name="Thang M."/>
            <person name="Chan C."/>
        </authorList>
    </citation>
    <scope>NUCLEOTIDE SEQUENCE [LARGE SCALE GENOMIC DNA]</scope>
</reference>
<dbReference type="PANTHER" id="PTHR48030">
    <property type="entry name" value="SPLICING FACTOR 3B SUBUNIT 4"/>
    <property type="match status" value="1"/>
</dbReference>
<feature type="domain" description="RRM" evidence="8">
    <location>
        <begin position="100"/>
        <end position="179"/>
    </location>
</feature>
<protein>
    <submittedName>
        <fullName evidence="9">Splicing factor 3B subunit 4</fullName>
    </submittedName>
</protein>
<dbReference type="InterPro" id="IPR000504">
    <property type="entry name" value="RRM_dom"/>
</dbReference>
<evidence type="ECO:0000259" key="8">
    <source>
        <dbReference type="PROSITE" id="PS50102"/>
    </source>
</evidence>
<evidence type="ECO:0000256" key="4">
    <source>
        <dbReference type="ARBA" id="ARBA00022884"/>
    </source>
</evidence>
<sequence length="214" mass="24058">MGSVAVEQRNQAATCYVGNLASKVSEELLWELFTQCGPVEHVFMPKDKVTGAHYGYGFVEFRVTSDADYAARVMNFVKLFGSPLRVNKSLQDRKVMDVGANVFIGNLDPMVDEKLLFDTFSSFGKIIRSPTIRRDSETGTSRGIGFVHFDSFEASDMAIQCMNGQFLCNQQVSVEYALKERSKTERHGSAAERTLAAQMKEKQERERASTMPRR</sequence>
<comment type="subcellular location">
    <subcellularLocation>
        <location evidence="1">Nucleus</location>
    </subcellularLocation>
</comment>
<evidence type="ECO:0000313" key="9">
    <source>
        <dbReference type="EMBL" id="CAK9098532.1"/>
    </source>
</evidence>
<dbReference type="PROSITE" id="PS50102">
    <property type="entry name" value="RRM"/>
    <property type="match status" value="2"/>
</dbReference>
<keyword evidence="5" id="KW-0539">Nucleus</keyword>